<evidence type="ECO:0000313" key="9">
    <source>
        <dbReference type="Proteomes" id="UP000264693"/>
    </source>
</evidence>
<keyword evidence="2 3" id="KW-0813">Transport</keyword>
<keyword evidence="3" id="KW-0520">NAD</keyword>
<dbReference type="GO" id="GO:0048038">
    <property type="term" value="F:quinone binding"/>
    <property type="evidence" value="ECO:0007669"/>
    <property type="project" value="UniProtKB-KW"/>
</dbReference>
<sequence>MREYKPKDDVQNKSYFSDRFYITPSIPKVDVCQDKIFLDDVELLSSKVKILDKYIQKEHLVIYINPKENINAIEILKNELQYDMLIDISAIDYISSKGGFEIFYEFLSMSKHKRLRLKCFIEEKEELNSVYSLFKMANWSEREMYDMYGVKIINHPNMKRILMPNDWHDHPLRKTYPLHGDEAASWYEVDKIFGKEAREIIGPEIRDAAAIDRYDTTRFARLGHEVPYGTDITDGKEPEHTPLAYQEEGGVKLIKKFKEEDSVTLKERR</sequence>
<dbReference type="NCBIfam" id="NF006304">
    <property type="entry name" value="PRK08491.1"/>
    <property type="match status" value="1"/>
</dbReference>
<dbReference type="NCBIfam" id="TIGR01961">
    <property type="entry name" value="NuoC_fam"/>
    <property type="match status" value="1"/>
</dbReference>
<evidence type="ECO:0000256" key="3">
    <source>
        <dbReference type="RuleBase" id="RU003456"/>
    </source>
</evidence>
<dbReference type="RefSeq" id="WP_099309876.1">
    <property type="nucleotide sequence ID" value="NZ_CP032101.1"/>
</dbReference>
<feature type="domain" description="NADH:ubiquinone oxidoreductase 30kDa subunit" evidence="5">
    <location>
        <begin position="62"/>
        <end position="181"/>
    </location>
</feature>
<dbReference type="GO" id="GO:0016651">
    <property type="term" value="F:oxidoreductase activity, acting on NAD(P)H"/>
    <property type="evidence" value="ECO:0007669"/>
    <property type="project" value="InterPro"/>
</dbReference>
<dbReference type="SUPFAM" id="SSF143243">
    <property type="entry name" value="Nqo5-like"/>
    <property type="match status" value="1"/>
</dbReference>
<dbReference type="PANTHER" id="PTHR10884">
    <property type="entry name" value="NADH DEHYDROGENASE UBIQUINONE IRON-SULFUR PROTEIN 3"/>
    <property type="match status" value="1"/>
</dbReference>
<reference evidence="7" key="2">
    <citation type="submission" date="2017-09" db="EMBL/GenBank/DDBJ databases">
        <authorList>
            <person name="Perez-Cataluna A."/>
            <person name="Figueras M.J."/>
            <person name="Salas-Masso N."/>
        </authorList>
    </citation>
    <scope>NUCLEOTIDE SEQUENCE</scope>
    <source>
        <strain evidence="7">CECT 7727</strain>
    </source>
</reference>
<proteinExistence type="inferred from homology"/>
<gene>
    <name evidence="6" type="primary">nuoC2</name>
    <name evidence="6" type="ORF">AMRN_2695</name>
    <name evidence="7" type="ORF">CPH92_00560</name>
</gene>
<dbReference type="InterPro" id="IPR001268">
    <property type="entry name" value="NADH_UbQ_OxRdtase_30kDa_su"/>
</dbReference>
<evidence type="ECO:0000313" key="7">
    <source>
        <dbReference type="EMBL" id="PHO16658.1"/>
    </source>
</evidence>
<keyword evidence="8" id="KW-1185">Reference proteome</keyword>
<dbReference type="Proteomes" id="UP000264693">
    <property type="component" value="Chromosome"/>
</dbReference>
<evidence type="ECO:0000259" key="5">
    <source>
        <dbReference type="Pfam" id="PF00329"/>
    </source>
</evidence>
<dbReference type="InterPro" id="IPR037232">
    <property type="entry name" value="NADH_quin_OxRdtase_su_C/D-like"/>
</dbReference>
<dbReference type="Proteomes" id="UP000224740">
    <property type="component" value="Unassembled WGS sequence"/>
</dbReference>
<keyword evidence="4" id="KW-0874">Quinone</keyword>
<keyword evidence="3" id="KW-1278">Translocase</keyword>
<dbReference type="EMBL" id="CP032101">
    <property type="protein sequence ID" value="AXX88393.1"/>
    <property type="molecule type" value="Genomic_DNA"/>
</dbReference>
<comment type="catalytic activity">
    <reaction evidence="4">
        <text>a quinone + NADH + 5 H(+)(in) = a quinol + NAD(+) + 4 H(+)(out)</text>
        <dbReference type="Rhea" id="RHEA:57888"/>
        <dbReference type="ChEBI" id="CHEBI:15378"/>
        <dbReference type="ChEBI" id="CHEBI:24646"/>
        <dbReference type="ChEBI" id="CHEBI:57540"/>
        <dbReference type="ChEBI" id="CHEBI:57945"/>
        <dbReference type="ChEBI" id="CHEBI:132124"/>
    </reaction>
</comment>
<dbReference type="AlphaFoldDB" id="A0A347TP65"/>
<dbReference type="InterPro" id="IPR010218">
    <property type="entry name" value="NADH_DH_suC"/>
</dbReference>
<organism evidence="6 9">
    <name type="scientific">Malaciobacter marinus</name>
    <dbReference type="NCBI Taxonomy" id="505249"/>
    <lineage>
        <taxon>Bacteria</taxon>
        <taxon>Pseudomonadati</taxon>
        <taxon>Campylobacterota</taxon>
        <taxon>Epsilonproteobacteria</taxon>
        <taxon>Campylobacterales</taxon>
        <taxon>Arcobacteraceae</taxon>
        <taxon>Malaciobacter</taxon>
    </lineage>
</organism>
<reference evidence="6 9" key="3">
    <citation type="submission" date="2018-08" db="EMBL/GenBank/DDBJ databases">
        <title>Complete genome of the Arcobacter marinus type strain JCM 15502.</title>
        <authorList>
            <person name="Miller W.G."/>
            <person name="Yee E."/>
            <person name="Huynh S."/>
            <person name="Parker C.T."/>
        </authorList>
    </citation>
    <scope>NUCLEOTIDE SEQUENCE [LARGE SCALE GENOMIC DNA]</scope>
    <source>
        <strain evidence="6 9">JCM 15502</strain>
    </source>
</reference>
<dbReference type="GO" id="GO:0008137">
    <property type="term" value="F:NADH dehydrogenase (ubiquinone) activity"/>
    <property type="evidence" value="ECO:0007669"/>
    <property type="project" value="InterPro"/>
</dbReference>
<dbReference type="Gene3D" id="3.30.460.80">
    <property type="entry name" value="NADH:ubiquinone oxidoreductase, 30kDa subunit"/>
    <property type="match status" value="1"/>
</dbReference>
<reference evidence="8" key="1">
    <citation type="submission" date="2017-09" db="EMBL/GenBank/DDBJ databases">
        <title>Arcobacter canalis sp. nov., a new species isolated from a water canal contaminated with urban sewage.</title>
        <authorList>
            <person name="Perez-Cataluna A."/>
            <person name="Salas-Masso N."/>
            <person name="Figueras M.J."/>
        </authorList>
    </citation>
    <scope>NUCLEOTIDE SEQUENCE [LARGE SCALE GENOMIC DNA]</scope>
    <source>
        <strain evidence="8">CECT 7727</strain>
    </source>
</reference>
<evidence type="ECO:0000256" key="1">
    <source>
        <dbReference type="ARBA" id="ARBA00007569"/>
    </source>
</evidence>
<evidence type="ECO:0000256" key="2">
    <source>
        <dbReference type="ARBA" id="ARBA00022448"/>
    </source>
</evidence>
<dbReference type="InterPro" id="IPR020396">
    <property type="entry name" value="NADH_UbQ_OxRdtase_CS"/>
</dbReference>
<dbReference type="KEGG" id="amar:AMRN_2695"/>
<dbReference type="PROSITE" id="PS00542">
    <property type="entry name" value="COMPLEX1_30K"/>
    <property type="match status" value="1"/>
</dbReference>
<name>A0A347TP65_9BACT</name>
<dbReference type="EC" id="7.1.1.-" evidence="4"/>
<comment type="similarity">
    <text evidence="1 3">Belongs to the complex I 30 kDa subunit family.</text>
</comment>
<dbReference type="EMBL" id="NXAO01000002">
    <property type="protein sequence ID" value="PHO16658.1"/>
    <property type="molecule type" value="Genomic_DNA"/>
</dbReference>
<accession>A0A347TP65</accession>
<comment type="function">
    <text evidence="4">NDH-1 shuttles electrons from NADH, via FMN and iron-sulfur (Fe-S) centers, to quinones in the respiratory chain.</text>
</comment>
<evidence type="ECO:0000256" key="4">
    <source>
        <dbReference type="RuleBase" id="RU003582"/>
    </source>
</evidence>
<evidence type="ECO:0000313" key="6">
    <source>
        <dbReference type="EMBL" id="AXX88393.1"/>
    </source>
</evidence>
<protein>
    <recommendedName>
        <fullName evidence="4">NADH-quinone oxidoreductase</fullName>
        <ecNumber evidence="4">7.1.1.-</ecNumber>
    </recommendedName>
</protein>
<evidence type="ECO:0000313" key="8">
    <source>
        <dbReference type="Proteomes" id="UP000224740"/>
    </source>
</evidence>
<dbReference type="Pfam" id="PF00329">
    <property type="entry name" value="Complex1_30kDa"/>
    <property type="match status" value="1"/>
</dbReference>
<dbReference type="PANTHER" id="PTHR10884:SF14">
    <property type="entry name" value="NADH DEHYDROGENASE [UBIQUINONE] IRON-SULFUR PROTEIN 3, MITOCHONDRIAL"/>
    <property type="match status" value="1"/>
</dbReference>